<reference evidence="1 2" key="1">
    <citation type="journal article" date="2011" name="J. Bacteriol.">
        <title>Complete genome sequence of the polycyclic aromatic hydrocarbon-degrading bacterium Alteromonas sp. strain SN2.</title>
        <authorList>
            <person name="Jin H.M."/>
            <person name="Jeong H."/>
            <person name="Moon E.J."/>
            <person name="Math R.K."/>
            <person name="Lee K."/>
            <person name="Kim H.J."/>
            <person name="Jeon C.O."/>
            <person name="Oh T.K."/>
            <person name="Kim J.F."/>
        </authorList>
    </citation>
    <scope>NUCLEOTIDE SEQUENCE [LARGE SCALE GENOMIC DNA]</scope>
    <source>
        <strain evidence="2">JCM 17741 / KACC 18427 / KCTC 11700BP / SN2</strain>
    </source>
</reference>
<organism evidence="1 2">
    <name type="scientific">Alteromonas naphthalenivorans</name>
    <dbReference type="NCBI Taxonomy" id="715451"/>
    <lineage>
        <taxon>Bacteria</taxon>
        <taxon>Pseudomonadati</taxon>
        <taxon>Pseudomonadota</taxon>
        <taxon>Gammaproteobacteria</taxon>
        <taxon>Alteromonadales</taxon>
        <taxon>Alteromonadaceae</taxon>
        <taxon>Alteromonas/Salinimonas group</taxon>
        <taxon>Alteromonas</taxon>
    </lineage>
</organism>
<proteinExistence type="predicted"/>
<name>F5ZBB9_ALTNA</name>
<dbReference type="EMBL" id="CP002339">
    <property type="protein sequence ID" value="AEF02712.1"/>
    <property type="molecule type" value="Genomic_DNA"/>
</dbReference>
<keyword evidence="2" id="KW-1185">Reference proteome</keyword>
<evidence type="ECO:0000313" key="1">
    <source>
        <dbReference type="EMBL" id="AEF02712.1"/>
    </source>
</evidence>
<accession>F5ZBB9</accession>
<dbReference type="Pfam" id="PF11207">
    <property type="entry name" value="DUF2989"/>
    <property type="match status" value="1"/>
</dbReference>
<dbReference type="KEGG" id="alt:ambt_05875"/>
<gene>
    <name evidence="1" type="ordered locus">ambt_05875</name>
</gene>
<dbReference type="HOGENOM" id="CLU_086975_0_0_6"/>
<dbReference type="AlphaFoldDB" id="F5ZBB9"/>
<dbReference type="eggNOG" id="ENOG502Z7JD">
    <property type="taxonomic scope" value="Bacteria"/>
</dbReference>
<evidence type="ECO:0008006" key="3">
    <source>
        <dbReference type="Google" id="ProtNLM"/>
    </source>
</evidence>
<sequence length="297" mass="34100">MTKLLINFMKSKNLPVLGTLFSNFPTGYKNVITTLSMTVMLSGCSDWFEPTISEICETNSEMCLDLSLDARCRHERADIIRLRYNHQTDTSDAFKYPLLLAFEDYLVCVEEAQHIEHIKRKGKEATRLKGVITAQRELTRLARETKRSLDPYLSYYHWSRHNDNEAFHRFERYAASNKVNDPELLISLASAQIKTDPERTINTLYKALSLYKDADDIDSAVYLSLVSLGTDKENYRMAYVWLGVSEYFDENIPSARRESLGKKFNLPVDILDSVVSDIVSALDNSQFDASALKLHRL</sequence>
<protein>
    <recommendedName>
        <fullName evidence="3">DUF2989 domain-containing protein</fullName>
    </recommendedName>
</protein>
<dbReference type="InterPro" id="IPR021372">
    <property type="entry name" value="DUF2989"/>
</dbReference>
<evidence type="ECO:0000313" key="2">
    <source>
        <dbReference type="Proteomes" id="UP000000683"/>
    </source>
</evidence>
<dbReference type="Proteomes" id="UP000000683">
    <property type="component" value="Chromosome"/>
</dbReference>